<evidence type="ECO:0000313" key="7">
    <source>
        <dbReference type="EMBL" id="MCP2159242.1"/>
    </source>
</evidence>
<feature type="domain" description="NfeD-like C-terminal" evidence="6">
    <location>
        <begin position="82"/>
        <end position="141"/>
    </location>
</feature>
<keyword evidence="4 5" id="KW-0472">Membrane</keyword>
<dbReference type="PANTHER" id="PTHR33507:SF3">
    <property type="entry name" value="INNER MEMBRANE PROTEIN YBBJ"/>
    <property type="match status" value="1"/>
</dbReference>
<dbReference type="InterPro" id="IPR002810">
    <property type="entry name" value="NfeD-like_C"/>
</dbReference>
<dbReference type="InterPro" id="IPR012340">
    <property type="entry name" value="NA-bd_OB-fold"/>
</dbReference>
<evidence type="ECO:0000313" key="8">
    <source>
        <dbReference type="Proteomes" id="UP001205740"/>
    </source>
</evidence>
<comment type="subcellular location">
    <subcellularLocation>
        <location evidence="1">Membrane</location>
        <topology evidence="1">Multi-pass membrane protein</topology>
    </subcellularLocation>
</comment>
<gene>
    <name evidence="7" type="ORF">LX12_000406</name>
</gene>
<keyword evidence="7" id="KW-0378">Hydrolase</keyword>
<dbReference type="GO" id="GO:0008233">
    <property type="term" value="F:peptidase activity"/>
    <property type="evidence" value="ECO:0007669"/>
    <property type="project" value="UniProtKB-KW"/>
</dbReference>
<feature type="transmembrane region" description="Helical" evidence="5">
    <location>
        <begin position="44"/>
        <end position="64"/>
    </location>
</feature>
<evidence type="ECO:0000256" key="3">
    <source>
        <dbReference type="ARBA" id="ARBA00022989"/>
    </source>
</evidence>
<dbReference type="RefSeq" id="WP_253652826.1">
    <property type="nucleotide sequence ID" value="NZ_BAAAOE010000004.1"/>
</dbReference>
<organism evidence="7 8">
    <name type="scientific">Williamsia serinedens</name>
    <dbReference type="NCBI Taxonomy" id="391736"/>
    <lineage>
        <taxon>Bacteria</taxon>
        <taxon>Bacillati</taxon>
        <taxon>Actinomycetota</taxon>
        <taxon>Actinomycetes</taxon>
        <taxon>Mycobacteriales</taxon>
        <taxon>Nocardiaceae</taxon>
        <taxon>Williamsia</taxon>
    </lineage>
</organism>
<dbReference type="Gene3D" id="2.40.50.140">
    <property type="entry name" value="Nucleic acid-binding proteins"/>
    <property type="match status" value="1"/>
</dbReference>
<dbReference type="GO" id="GO:0006508">
    <property type="term" value="P:proteolysis"/>
    <property type="evidence" value="ECO:0007669"/>
    <property type="project" value="UniProtKB-KW"/>
</dbReference>
<name>A0ABT1GW79_9NOCA</name>
<proteinExistence type="predicted"/>
<dbReference type="SUPFAM" id="SSF141322">
    <property type="entry name" value="NfeD domain-like"/>
    <property type="match status" value="1"/>
</dbReference>
<dbReference type="PANTHER" id="PTHR33507">
    <property type="entry name" value="INNER MEMBRANE PROTEIN YBBJ"/>
    <property type="match status" value="1"/>
</dbReference>
<dbReference type="Pfam" id="PF01957">
    <property type="entry name" value="NfeD"/>
    <property type="match status" value="1"/>
</dbReference>
<evidence type="ECO:0000256" key="1">
    <source>
        <dbReference type="ARBA" id="ARBA00004141"/>
    </source>
</evidence>
<sequence length="142" mass="14515">MAAIIWLIAALVLVGAEALSGELVLLMLAGGAIAASGTAALTDLPVVVDAVVFAAVSVLLLAGVRPVARRHLLRRPTLATNAEALQGKTAVVTTTVDAHGGQVRLDGSIWSARPLHSGDVFAEGEDVMVMQIDGATAVVWKS</sequence>
<keyword evidence="8" id="KW-1185">Reference proteome</keyword>
<keyword evidence="3 5" id="KW-1133">Transmembrane helix</keyword>
<evidence type="ECO:0000256" key="5">
    <source>
        <dbReference type="SAM" id="Phobius"/>
    </source>
</evidence>
<comment type="caution">
    <text evidence="7">The sequence shown here is derived from an EMBL/GenBank/DDBJ whole genome shotgun (WGS) entry which is preliminary data.</text>
</comment>
<keyword evidence="7" id="KW-0645">Protease</keyword>
<dbReference type="Proteomes" id="UP001205740">
    <property type="component" value="Unassembled WGS sequence"/>
</dbReference>
<evidence type="ECO:0000256" key="2">
    <source>
        <dbReference type="ARBA" id="ARBA00022692"/>
    </source>
</evidence>
<protein>
    <submittedName>
        <fullName evidence="7">Membrane protein implicated in regulation of membrane protease activity</fullName>
    </submittedName>
</protein>
<reference evidence="7 8" key="1">
    <citation type="submission" date="2022-06" db="EMBL/GenBank/DDBJ databases">
        <title>Genomic Encyclopedia of Archaeal and Bacterial Type Strains, Phase II (KMG-II): from individual species to whole genera.</title>
        <authorList>
            <person name="Goeker M."/>
        </authorList>
    </citation>
    <scope>NUCLEOTIDE SEQUENCE [LARGE SCALE GENOMIC DNA]</scope>
    <source>
        <strain evidence="7 8">DSM 45037</strain>
    </source>
</reference>
<dbReference type="InterPro" id="IPR052165">
    <property type="entry name" value="Membrane_assoc_protease"/>
</dbReference>
<dbReference type="EMBL" id="JAMTCG010000001">
    <property type="protein sequence ID" value="MCP2159242.1"/>
    <property type="molecule type" value="Genomic_DNA"/>
</dbReference>
<accession>A0ABT1GW79</accession>
<keyword evidence="2 5" id="KW-0812">Transmembrane</keyword>
<evidence type="ECO:0000256" key="4">
    <source>
        <dbReference type="ARBA" id="ARBA00023136"/>
    </source>
</evidence>
<evidence type="ECO:0000259" key="6">
    <source>
        <dbReference type="Pfam" id="PF01957"/>
    </source>
</evidence>